<evidence type="ECO:0000256" key="1">
    <source>
        <dbReference type="SAM" id="MobiDB-lite"/>
    </source>
</evidence>
<dbReference type="AlphaFoldDB" id="A0A517NJ40"/>
<name>A0A517NJ40_9BACT</name>
<organism evidence="2 3">
    <name type="scientific">Rubripirellula lacrimiformis</name>
    <dbReference type="NCBI Taxonomy" id="1930273"/>
    <lineage>
        <taxon>Bacteria</taxon>
        <taxon>Pseudomonadati</taxon>
        <taxon>Planctomycetota</taxon>
        <taxon>Planctomycetia</taxon>
        <taxon>Pirellulales</taxon>
        <taxon>Pirellulaceae</taxon>
        <taxon>Rubripirellula</taxon>
    </lineage>
</organism>
<dbReference type="EMBL" id="CP036525">
    <property type="protein sequence ID" value="QDT07157.1"/>
    <property type="molecule type" value="Genomic_DNA"/>
</dbReference>
<keyword evidence="3" id="KW-1185">Reference proteome</keyword>
<dbReference type="KEGG" id="rlc:K227x_55820"/>
<reference evidence="2 3" key="1">
    <citation type="submission" date="2019-02" db="EMBL/GenBank/DDBJ databases">
        <title>Deep-cultivation of Planctomycetes and their phenomic and genomic characterization uncovers novel biology.</title>
        <authorList>
            <person name="Wiegand S."/>
            <person name="Jogler M."/>
            <person name="Boedeker C."/>
            <person name="Pinto D."/>
            <person name="Vollmers J."/>
            <person name="Rivas-Marin E."/>
            <person name="Kohn T."/>
            <person name="Peeters S.H."/>
            <person name="Heuer A."/>
            <person name="Rast P."/>
            <person name="Oberbeckmann S."/>
            <person name="Bunk B."/>
            <person name="Jeske O."/>
            <person name="Meyerdierks A."/>
            <person name="Storesund J.E."/>
            <person name="Kallscheuer N."/>
            <person name="Luecker S."/>
            <person name="Lage O.M."/>
            <person name="Pohl T."/>
            <person name="Merkel B.J."/>
            <person name="Hornburger P."/>
            <person name="Mueller R.-W."/>
            <person name="Bruemmer F."/>
            <person name="Labrenz M."/>
            <person name="Spormann A.M."/>
            <person name="Op den Camp H."/>
            <person name="Overmann J."/>
            <person name="Amann R."/>
            <person name="Jetten M.S.M."/>
            <person name="Mascher T."/>
            <person name="Medema M.H."/>
            <person name="Devos D.P."/>
            <person name="Kaster A.-K."/>
            <person name="Ovreas L."/>
            <person name="Rohde M."/>
            <person name="Galperin M.Y."/>
            <person name="Jogler C."/>
        </authorList>
    </citation>
    <scope>NUCLEOTIDE SEQUENCE [LARGE SCALE GENOMIC DNA]</scope>
    <source>
        <strain evidence="2 3">K22_7</strain>
    </source>
</reference>
<sequence>MLRANQAVGEAPLAKRGSFPRHGPIDRRIRGDSNPNGALGLGQLCRLRQNCLVKVSGRPVRRSPSSLNYAARPLRASNFDTKSV</sequence>
<dbReference type="Proteomes" id="UP000318538">
    <property type="component" value="Chromosome"/>
</dbReference>
<protein>
    <submittedName>
        <fullName evidence="2">Uncharacterized protein</fullName>
    </submittedName>
</protein>
<accession>A0A517NJ40</accession>
<evidence type="ECO:0000313" key="2">
    <source>
        <dbReference type="EMBL" id="QDT07157.1"/>
    </source>
</evidence>
<proteinExistence type="predicted"/>
<evidence type="ECO:0000313" key="3">
    <source>
        <dbReference type="Proteomes" id="UP000318538"/>
    </source>
</evidence>
<gene>
    <name evidence="2" type="ORF">K227x_55820</name>
</gene>
<feature type="region of interest" description="Disordered" evidence="1">
    <location>
        <begin position="1"/>
        <end position="36"/>
    </location>
</feature>